<dbReference type="EMBL" id="FQVB01000010">
    <property type="protein sequence ID" value="SHF02882.1"/>
    <property type="molecule type" value="Genomic_DNA"/>
</dbReference>
<feature type="coiled-coil region" evidence="1">
    <location>
        <begin position="633"/>
        <end position="660"/>
    </location>
</feature>
<evidence type="ECO:0000313" key="4">
    <source>
        <dbReference type="Proteomes" id="UP000184076"/>
    </source>
</evidence>
<organism evidence="3 4">
    <name type="scientific">Desulfacinum infernum DSM 9756</name>
    <dbReference type="NCBI Taxonomy" id="1121391"/>
    <lineage>
        <taxon>Bacteria</taxon>
        <taxon>Pseudomonadati</taxon>
        <taxon>Thermodesulfobacteriota</taxon>
        <taxon>Syntrophobacteria</taxon>
        <taxon>Syntrophobacterales</taxon>
        <taxon>Syntrophobacteraceae</taxon>
        <taxon>Desulfacinum</taxon>
    </lineage>
</organism>
<accession>A0A1M4YBJ1</accession>
<sequence length="928" mass="103307">MRLKPWYKVITPREDLRDGRPLDASEFAVHLDQVRDGRAPAVYQNPREFFERTYLTQNLSALAVEVIRRLSGIKVETSPVFNMTTQFGGGKTHALTLLYHLARGGASAAEWKGVPLLLSDAGITKVPEAAVAVFVGTEFDAITGRGGTDGTPHRKTPWGEIAWQLGGPEGFSVVAEHDEQLTSPGGDVISKMLPADRPVLILLDELMNFVSRSRKSGLAAQLYNFLQNLSEAARSRDNVVLAVSIPASELEMTAEDQSDHERLKKLLDRLGKAVILSAEAETSEIIRRRLFEWYGLPDEARKTVAAYADWMVQHRTQLPNWFPVDNAREELAACYPFHPSVLSVFERKWQALPRFQQTRGILRLLALWVSRAYMDGYKGAHKDPLITLGTAPLEDPMFRAAVFEQLGESRLEAAVTTDIAGKAHAHAVRLDKEATAEVKKARLHRKVATTIFFESNGGQQRGEATLPELRLAVSEPDLDIGNIEQCLEALTDTCYYLSAEKNRYRFSFQPNLNKLLADRRATVSGEAIRDRVRAEIQKVFAAGKQMERIFFPERTNQVPDRPALTFVVLAPENDAGDPGTMRFMEEMAKEAGTSSRTYKSALVWCVAESGTVLSEEARKVLAWEAIQSEAADLKLDTTQLRQLDENLKRARRDLHEAVWRTYKNVYLLEEGNTLRKIDLGLVHSSAADSLPALILGRLVQEDLVTNNVSPNLLIRNWPPALPEWSTKSVRDAFFASPKFPRLLTADAVRKTISRGVEEGFFACVTKAADGTYESFRYKEPLAESDVEISGDVYLIPKEAAEAYLESRKTPQPVPEPTRDEEKGGRPYVAPTSPGPLPSAEPKAGALSTDAPEVRGGFRWSGEVPAQKWMNFYTKVLSRFVTTPGLKITVTAKVSPDSGVTESTLRDLKVALRELGLNEEIEEIPTDRD</sequence>
<reference evidence="4" key="1">
    <citation type="submission" date="2016-11" db="EMBL/GenBank/DDBJ databases">
        <authorList>
            <person name="Varghese N."/>
            <person name="Submissions S."/>
        </authorList>
    </citation>
    <scope>NUCLEOTIDE SEQUENCE [LARGE SCALE GENOMIC DNA]</scope>
    <source>
        <strain evidence="4">DSM 9756</strain>
    </source>
</reference>
<evidence type="ECO:0000256" key="1">
    <source>
        <dbReference type="SAM" id="Coils"/>
    </source>
</evidence>
<gene>
    <name evidence="3" type="ORF">SAMN02745206_01210</name>
</gene>
<dbReference type="Pfam" id="PF04465">
    <property type="entry name" value="DUF499"/>
    <property type="match status" value="1"/>
</dbReference>
<dbReference type="OrthoDB" id="9757917at2"/>
<protein>
    <submittedName>
        <fullName evidence="3">Predicted ATPase, AAA+ superfamily</fullName>
    </submittedName>
</protein>
<feature type="region of interest" description="Disordered" evidence="2">
    <location>
        <begin position="804"/>
        <end position="849"/>
    </location>
</feature>
<keyword evidence="4" id="KW-1185">Reference proteome</keyword>
<dbReference type="Proteomes" id="UP000184076">
    <property type="component" value="Unassembled WGS sequence"/>
</dbReference>
<dbReference type="STRING" id="1121391.SAMN02745206_01210"/>
<proteinExistence type="predicted"/>
<keyword evidence="1" id="KW-0175">Coiled coil</keyword>
<dbReference type="InterPro" id="IPR007555">
    <property type="entry name" value="DUF499"/>
</dbReference>
<dbReference type="AlphaFoldDB" id="A0A1M4YBJ1"/>
<evidence type="ECO:0000313" key="3">
    <source>
        <dbReference type="EMBL" id="SHF02882.1"/>
    </source>
</evidence>
<dbReference type="RefSeq" id="WP_073037944.1">
    <property type="nucleotide sequence ID" value="NZ_FQVB01000010.1"/>
</dbReference>
<evidence type="ECO:0000256" key="2">
    <source>
        <dbReference type="SAM" id="MobiDB-lite"/>
    </source>
</evidence>
<name>A0A1M4YBJ1_9BACT</name>